<evidence type="ECO:0000313" key="2">
    <source>
        <dbReference type="Proteomes" id="UP001596337"/>
    </source>
</evidence>
<sequence>MLDQYKRWERGRHKPTDPRHRGLLAAIYGTVSDSLFGETRSKIVLPGEPVDDWLIAQAGMDTMEILQRIRRPSINDSTVDALSLKIEQLCCEYPYADPRDLIIRGREWLNKLTQLLRENNLTLDQHRDILHGAGQLALLVGCVEYDINDQTFAEATRSAAMQLGVESGSAHIVGWAHEMTAWFALTRGDYRKAIDAAQAGQASSPNQSVAVQLAAQEAKAWARMGDHRNVTHALERGRQLLERMPYPERPDNHFVVDPDKFDFYAMDCYRIVGENSLAAMHANEVVRKGTRPDGTEISPMRNAEARITLGVVAAREGDLEQAVSHGLNALSSSRQSRPSLTMVGSELDGTLRTRFGSEPETTEYHDAFVSLRRPA</sequence>
<gene>
    <name evidence="1" type="ORF">ACFQGD_20220</name>
</gene>
<comment type="caution">
    <text evidence="1">The sequence shown here is derived from an EMBL/GenBank/DDBJ whole genome shotgun (WGS) entry which is preliminary data.</text>
</comment>
<evidence type="ECO:0008006" key="3">
    <source>
        <dbReference type="Google" id="ProtNLM"/>
    </source>
</evidence>
<organism evidence="1 2">
    <name type="scientific">Haloechinothrix salitolerans</name>
    <dbReference type="NCBI Taxonomy" id="926830"/>
    <lineage>
        <taxon>Bacteria</taxon>
        <taxon>Bacillati</taxon>
        <taxon>Actinomycetota</taxon>
        <taxon>Actinomycetes</taxon>
        <taxon>Pseudonocardiales</taxon>
        <taxon>Pseudonocardiaceae</taxon>
        <taxon>Haloechinothrix</taxon>
    </lineage>
</organism>
<dbReference type="Proteomes" id="UP001596337">
    <property type="component" value="Unassembled WGS sequence"/>
</dbReference>
<dbReference type="EMBL" id="JBHSXX010000001">
    <property type="protein sequence ID" value="MFC6869467.1"/>
    <property type="molecule type" value="Genomic_DNA"/>
</dbReference>
<proteinExistence type="predicted"/>
<evidence type="ECO:0000313" key="1">
    <source>
        <dbReference type="EMBL" id="MFC6869467.1"/>
    </source>
</evidence>
<keyword evidence="2" id="KW-1185">Reference proteome</keyword>
<dbReference type="InterPro" id="IPR011990">
    <property type="entry name" value="TPR-like_helical_dom_sf"/>
</dbReference>
<accession>A0ABW2C438</accession>
<name>A0ABW2C438_9PSEU</name>
<reference evidence="2" key="1">
    <citation type="journal article" date="2019" name="Int. J. Syst. Evol. Microbiol.">
        <title>The Global Catalogue of Microorganisms (GCM) 10K type strain sequencing project: providing services to taxonomists for standard genome sequencing and annotation.</title>
        <authorList>
            <consortium name="The Broad Institute Genomics Platform"/>
            <consortium name="The Broad Institute Genome Sequencing Center for Infectious Disease"/>
            <person name="Wu L."/>
            <person name="Ma J."/>
        </authorList>
    </citation>
    <scope>NUCLEOTIDE SEQUENCE [LARGE SCALE GENOMIC DNA]</scope>
    <source>
        <strain evidence="2">KCTC 32255</strain>
    </source>
</reference>
<dbReference type="Gene3D" id="1.25.40.10">
    <property type="entry name" value="Tetratricopeptide repeat domain"/>
    <property type="match status" value="1"/>
</dbReference>
<dbReference type="RefSeq" id="WP_345400589.1">
    <property type="nucleotide sequence ID" value="NZ_BAABLA010000101.1"/>
</dbReference>
<protein>
    <recommendedName>
        <fullName evidence="3">XRE family transcriptional regulator</fullName>
    </recommendedName>
</protein>
<dbReference type="SUPFAM" id="SSF48452">
    <property type="entry name" value="TPR-like"/>
    <property type="match status" value="1"/>
</dbReference>